<evidence type="ECO:0000256" key="2">
    <source>
        <dbReference type="ARBA" id="ARBA00022833"/>
    </source>
</evidence>
<accession>A0ABT4VPV7</accession>
<keyword evidence="2" id="KW-0862">Zinc</keyword>
<comment type="caution">
    <text evidence="5">The sequence shown here is derived from an EMBL/GenBank/DDBJ whole genome shotgun (WGS) entry which is preliminary data.</text>
</comment>
<reference evidence="5" key="1">
    <citation type="submission" date="2022-11" db="EMBL/GenBank/DDBJ databases">
        <title>Hoeflea poritis sp. nov., isolated from scleractinian coral Porites lutea.</title>
        <authorList>
            <person name="Zhang G."/>
            <person name="Wei Q."/>
            <person name="Cai L."/>
        </authorList>
    </citation>
    <scope>NUCLEOTIDE SEQUENCE</scope>
    <source>
        <strain evidence="5">E7-10</strain>
    </source>
</reference>
<evidence type="ECO:0000259" key="4">
    <source>
        <dbReference type="Pfam" id="PF09223"/>
    </source>
</evidence>
<proteinExistence type="predicted"/>
<feature type="signal peptide" evidence="3">
    <location>
        <begin position="1"/>
        <end position="27"/>
    </location>
</feature>
<dbReference type="SUPFAM" id="SSF50814">
    <property type="entry name" value="Lipocalins"/>
    <property type="match status" value="1"/>
</dbReference>
<keyword evidence="6" id="KW-1185">Reference proteome</keyword>
<feature type="domain" description="ZinT" evidence="4">
    <location>
        <begin position="42"/>
        <end position="219"/>
    </location>
</feature>
<evidence type="ECO:0000256" key="1">
    <source>
        <dbReference type="ARBA" id="ARBA00022729"/>
    </source>
</evidence>
<feature type="chain" id="PRO_5046747097" evidence="3">
    <location>
        <begin position="28"/>
        <end position="219"/>
    </location>
</feature>
<dbReference type="Pfam" id="PF09223">
    <property type="entry name" value="ZinT"/>
    <property type="match status" value="1"/>
</dbReference>
<evidence type="ECO:0000313" key="5">
    <source>
        <dbReference type="EMBL" id="MDA4846738.1"/>
    </source>
</evidence>
<organism evidence="5 6">
    <name type="scientific">Hoeflea poritis</name>
    <dbReference type="NCBI Taxonomy" id="2993659"/>
    <lineage>
        <taxon>Bacteria</taxon>
        <taxon>Pseudomonadati</taxon>
        <taxon>Pseudomonadota</taxon>
        <taxon>Alphaproteobacteria</taxon>
        <taxon>Hyphomicrobiales</taxon>
        <taxon>Rhizobiaceae</taxon>
        <taxon>Hoeflea</taxon>
    </lineage>
</organism>
<gene>
    <name evidence="5" type="ORF">OOZ53_15360</name>
</gene>
<protein>
    <submittedName>
        <fullName evidence="5">Metal-binding protein ZinT</fullName>
    </submittedName>
</protein>
<dbReference type="InterPro" id="IPR012674">
    <property type="entry name" value="Calycin"/>
</dbReference>
<sequence length="219" mass="24749">MRKSFAGISCAFLLGGALLVGAPPAAAESKDKSAHSHSHGDEKRIYKGYFEDDQVKPRALSDWQGDWASIYPHLKDGRLDEWIAHKAEHGDQTAEEYRAYYETGFRTDVDRIVIGEGSVTFYRDGKPLEARYESDGYEILTYKKGNRGVRFIFKKAGGDDAAPLFIQFSDHKIAPGKADHYHLYWGEDRAKILEELTNWPTYWPAGMSGEEIAHSMMAH</sequence>
<evidence type="ECO:0000313" key="6">
    <source>
        <dbReference type="Proteomes" id="UP001148313"/>
    </source>
</evidence>
<dbReference type="Proteomes" id="UP001148313">
    <property type="component" value="Unassembled WGS sequence"/>
</dbReference>
<dbReference type="RefSeq" id="WP_271090527.1">
    <property type="nucleotide sequence ID" value="NZ_JAPJZH010000009.1"/>
</dbReference>
<evidence type="ECO:0000256" key="3">
    <source>
        <dbReference type="SAM" id="SignalP"/>
    </source>
</evidence>
<dbReference type="EMBL" id="JAPJZH010000009">
    <property type="protein sequence ID" value="MDA4846738.1"/>
    <property type="molecule type" value="Genomic_DNA"/>
</dbReference>
<keyword evidence="1 3" id="KW-0732">Signal</keyword>
<name>A0ABT4VPV7_9HYPH</name>
<dbReference type="InterPro" id="IPR015304">
    <property type="entry name" value="ZinT_dom"/>
</dbReference>
<dbReference type="Gene3D" id="2.40.128.20">
    <property type="match status" value="1"/>
</dbReference>